<dbReference type="PANTHER" id="PTHR31367">
    <property type="entry name" value="CYTOSOLIC 5'-NUCLEOTIDASE 1 FAMILY MEMBER"/>
    <property type="match status" value="1"/>
</dbReference>
<dbReference type="AlphaFoldDB" id="A0AAV1QQD8"/>
<dbReference type="PANTHER" id="PTHR31367:SF5">
    <property type="entry name" value="CYTOSOLIC 5'-NUCLEOTIDASE 1A"/>
    <property type="match status" value="1"/>
</dbReference>
<dbReference type="GO" id="GO:0008253">
    <property type="term" value="F:5'-nucleotidase activity"/>
    <property type="evidence" value="ECO:0007669"/>
    <property type="project" value="InterPro"/>
</dbReference>
<dbReference type="GO" id="GO:0000166">
    <property type="term" value="F:nucleotide binding"/>
    <property type="evidence" value="ECO:0007669"/>
    <property type="project" value="InterPro"/>
</dbReference>
<organism evidence="1 2">
    <name type="scientific">Scomber scombrus</name>
    <name type="common">Atlantic mackerel</name>
    <name type="synonym">Scomber vernalis</name>
    <dbReference type="NCBI Taxonomy" id="13677"/>
    <lineage>
        <taxon>Eukaryota</taxon>
        <taxon>Metazoa</taxon>
        <taxon>Chordata</taxon>
        <taxon>Craniata</taxon>
        <taxon>Vertebrata</taxon>
        <taxon>Euteleostomi</taxon>
        <taxon>Actinopterygii</taxon>
        <taxon>Neopterygii</taxon>
        <taxon>Teleostei</taxon>
        <taxon>Neoteleostei</taxon>
        <taxon>Acanthomorphata</taxon>
        <taxon>Pelagiaria</taxon>
        <taxon>Scombriformes</taxon>
        <taxon>Scombridae</taxon>
        <taxon>Scomber</taxon>
    </lineage>
</organism>
<dbReference type="EMBL" id="CAWUFR010002329">
    <property type="protein sequence ID" value="CAK6984856.1"/>
    <property type="molecule type" value="Genomic_DNA"/>
</dbReference>
<evidence type="ECO:0000313" key="1">
    <source>
        <dbReference type="EMBL" id="CAK6984856.1"/>
    </source>
</evidence>
<proteinExistence type="predicted"/>
<evidence type="ECO:0000313" key="2">
    <source>
        <dbReference type="Proteomes" id="UP001314229"/>
    </source>
</evidence>
<dbReference type="GO" id="GO:0009117">
    <property type="term" value="P:nucleotide metabolic process"/>
    <property type="evidence" value="ECO:0007669"/>
    <property type="project" value="InterPro"/>
</dbReference>
<dbReference type="GO" id="GO:0000287">
    <property type="term" value="F:magnesium ion binding"/>
    <property type="evidence" value="ECO:0007669"/>
    <property type="project" value="InterPro"/>
</dbReference>
<accession>A0AAV1QQD8</accession>
<gene>
    <name evidence="1" type="ORF">FSCOSCO3_A012924</name>
</gene>
<dbReference type="Proteomes" id="UP001314229">
    <property type="component" value="Unassembled WGS sequence"/>
</dbReference>
<protein>
    <submittedName>
        <fullName evidence="1">Cytosolic 5'-nucleotidase 1A-like</fullName>
    </submittedName>
</protein>
<dbReference type="Pfam" id="PF06189">
    <property type="entry name" value="5-nucleotidase"/>
    <property type="match status" value="1"/>
</dbReference>
<dbReference type="GO" id="GO:0005829">
    <property type="term" value="C:cytosol"/>
    <property type="evidence" value="ECO:0007669"/>
    <property type="project" value="TreeGrafter"/>
</dbReference>
<feature type="non-terminal residue" evidence="1">
    <location>
        <position position="1"/>
    </location>
</feature>
<comment type="caution">
    <text evidence="1">The sequence shown here is derived from an EMBL/GenBank/DDBJ whole genome shotgun (WGS) entry which is preliminary data.</text>
</comment>
<name>A0AAV1QQD8_SCOSC</name>
<dbReference type="GO" id="GO:0046085">
    <property type="term" value="P:adenosine metabolic process"/>
    <property type="evidence" value="ECO:0007669"/>
    <property type="project" value="TreeGrafter"/>
</dbReference>
<keyword evidence="2" id="KW-1185">Reference proteome</keyword>
<dbReference type="InterPro" id="IPR010394">
    <property type="entry name" value="5-nucleotidase"/>
</dbReference>
<reference evidence="1 2" key="1">
    <citation type="submission" date="2024-01" db="EMBL/GenBank/DDBJ databases">
        <authorList>
            <person name="Alioto T."/>
            <person name="Alioto T."/>
            <person name="Gomez Garrido J."/>
        </authorList>
    </citation>
    <scope>NUCLEOTIDE SEQUENCE [LARGE SCALE GENOMIC DNA]</scope>
</reference>
<sequence length="102" mass="11493">GPFKGFLEVLEKLKRKLHNKGLTKNCPIRTYLVTSRSAGYDGYRALNTLRSWGLEIDEAVFLGGSKKGPVLEKIRPHIFFDDQDRHITNALQIGIVSCHVKA</sequence>